<keyword evidence="3" id="KW-1003">Cell membrane</keyword>
<evidence type="ECO:0000256" key="12">
    <source>
        <dbReference type="ARBA" id="ARBA00023306"/>
    </source>
</evidence>
<evidence type="ECO:0000256" key="16">
    <source>
        <dbReference type="ARBA" id="ARBA00038053"/>
    </source>
</evidence>
<keyword evidence="23" id="KW-1185">Reference proteome</keyword>
<feature type="transmembrane region" description="Helical" evidence="21">
    <location>
        <begin position="22"/>
        <end position="41"/>
    </location>
</feature>
<comment type="similarity">
    <text evidence="16">Belongs to the SEDS family. FtsW subfamily.</text>
</comment>
<dbReference type="NCBIfam" id="TIGR02614">
    <property type="entry name" value="ftsW"/>
    <property type="match status" value="1"/>
</dbReference>
<evidence type="ECO:0000313" key="22">
    <source>
        <dbReference type="EMBL" id="NYZ21989.1"/>
    </source>
</evidence>
<evidence type="ECO:0000256" key="4">
    <source>
        <dbReference type="ARBA" id="ARBA00022618"/>
    </source>
</evidence>
<evidence type="ECO:0000256" key="6">
    <source>
        <dbReference type="ARBA" id="ARBA00022679"/>
    </source>
</evidence>
<feature type="transmembrane region" description="Helical" evidence="21">
    <location>
        <begin position="268"/>
        <end position="294"/>
    </location>
</feature>
<dbReference type="EC" id="2.4.99.28" evidence="19"/>
<evidence type="ECO:0000256" key="17">
    <source>
        <dbReference type="ARBA" id="ARBA00041185"/>
    </source>
</evidence>
<evidence type="ECO:0000256" key="20">
    <source>
        <dbReference type="ARBA" id="ARBA00049902"/>
    </source>
</evidence>
<keyword evidence="7 21" id="KW-0812">Transmembrane</keyword>
<feature type="transmembrane region" description="Helical" evidence="21">
    <location>
        <begin position="345"/>
        <end position="364"/>
    </location>
</feature>
<dbReference type="InterPro" id="IPR001182">
    <property type="entry name" value="FtsW/RodA"/>
</dbReference>
<organism evidence="22 23">
    <name type="scientific">Azospirillum oleiclasticum</name>
    <dbReference type="NCBI Taxonomy" id="2735135"/>
    <lineage>
        <taxon>Bacteria</taxon>
        <taxon>Pseudomonadati</taxon>
        <taxon>Pseudomonadota</taxon>
        <taxon>Alphaproteobacteria</taxon>
        <taxon>Rhodospirillales</taxon>
        <taxon>Azospirillaceae</taxon>
        <taxon>Azospirillum</taxon>
    </lineage>
</organism>
<comment type="catalytic activity">
    <reaction evidence="20">
        <text>[GlcNAc-(1-&gt;4)-Mur2Ac(oyl-L-Ala-gamma-D-Glu-L-Lys-D-Ala-D-Ala)](n)-di-trans,octa-cis-undecaprenyl diphosphate + beta-D-GlcNAc-(1-&gt;4)-Mur2Ac(oyl-L-Ala-gamma-D-Glu-L-Lys-D-Ala-D-Ala)-di-trans,octa-cis-undecaprenyl diphosphate = [GlcNAc-(1-&gt;4)-Mur2Ac(oyl-L-Ala-gamma-D-Glu-L-Lys-D-Ala-D-Ala)](n+1)-di-trans,octa-cis-undecaprenyl diphosphate + di-trans,octa-cis-undecaprenyl diphosphate + H(+)</text>
        <dbReference type="Rhea" id="RHEA:23708"/>
        <dbReference type="Rhea" id="RHEA-COMP:9602"/>
        <dbReference type="Rhea" id="RHEA-COMP:9603"/>
        <dbReference type="ChEBI" id="CHEBI:15378"/>
        <dbReference type="ChEBI" id="CHEBI:58405"/>
        <dbReference type="ChEBI" id="CHEBI:60033"/>
        <dbReference type="ChEBI" id="CHEBI:78435"/>
        <dbReference type="EC" id="2.4.99.28"/>
    </reaction>
</comment>
<accession>A0ABX2TCC7</accession>
<dbReference type="RefSeq" id="WP_180283759.1">
    <property type="nucleotide sequence ID" value="NZ_JABFDB010000014.1"/>
</dbReference>
<evidence type="ECO:0000256" key="5">
    <source>
        <dbReference type="ARBA" id="ARBA00022676"/>
    </source>
</evidence>
<feature type="transmembrane region" description="Helical" evidence="21">
    <location>
        <begin position="180"/>
        <end position="212"/>
    </location>
</feature>
<comment type="subcellular location">
    <subcellularLocation>
        <location evidence="1">Cell membrane</location>
        <topology evidence="1">Multi-pass membrane protein</topology>
    </subcellularLocation>
</comment>
<sequence length="373" mass="40132">MITFDRTDQSVFGRWWWTVDRWQLVALAILMAMGTVLITAASPPVAERIGIDDTFYFVERHLLMLVPASIIMMSVSLLSPRGVARTAVVVYLVALALVAATLVVGVEIKGARRWIHIPGLSLQPSEFVKPAFAVVAAWLFSLSRTTPGFPGSFVSMVLYGGTVGLLLMQPDLGMAFVLSAVWFTQFFLAGLNVLLVVALGVLGVAGLVMAYFTFPHVTSRIDRFLDPQAGDTYQVSRSLEAFANGGLMGTGPGQGTVKFSLPDAHADFIFAVAGEELGLVACLLIVITFGFIVLRGFARVFNENNYFVILATAGLLVQFGLQSMINMGSSLHLMPTKGMTLPFISYGGSSLLALGFGMGMVLALTRKRFGPGD</sequence>
<feature type="transmembrane region" description="Helical" evidence="21">
    <location>
        <begin position="306"/>
        <end position="325"/>
    </location>
</feature>
<evidence type="ECO:0000256" key="15">
    <source>
        <dbReference type="ARBA" id="ARBA00033270"/>
    </source>
</evidence>
<evidence type="ECO:0000256" key="1">
    <source>
        <dbReference type="ARBA" id="ARBA00004651"/>
    </source>
</evidence>
<dbReference type="Proteomes" id="UP000584642">
    <property type="component" value="Unassembled WGS sequence"/>
</dbReference>
<evidence type="ECO:0000256" key="10">
    <source>
        <dbReference type="ARBA" id="ARBA00022989"/>
    </source>
</evidence>
<keyword evidence="11 21" id="KW-0472">Membrane</keyword>
<evidence type="ECO:0000256" key="11">
    <source>
        <dbReference type="ARBA" id="ARBA00023136"/>
    </source>
</evidence>
<keyword evidence="8" id="KW-0133">Cell shape</keyword>
<evidence type="ECO:0000256" key="14">
    <source>
        <dbReference type="ARBA" id="ARBA00032370"/>
    </source>
</evidence>
<dbReference type="Pfam" id="PF01098">
    <property type="entry name" value="FTSW_RODA_SPOVE"/>
    <property type="match status" value="1"/>
</dbReference>
<name>A0ABX2TCC7_9PROT</name>
<evidence type="ECO:0000256" key="7">
    <source>
        <dbReference type="ARBA" id="ARBA00022692"/>
    </source>
</evidence>
<comment type="caution">
    <text evidence="22">The sequence shown here is derived from an EMBL/GenBank/DDBJ whole genome shotgun (WGS) entry which is preliminary data.</text>
</comment>
<dbReference type="InterPro" id="IPR013437">
    <property type="entry name" value="FtsW"/>
</dbReference>
<keyword evidence="4" id="KW-0132">Cell division</keyword>
<comment type="pathway">
    <text evidence="2">Cell wall biogenesis; peptidoglycan biosynthesis.</text>
</comment>
<gene>
    <name evidence="22" type="primary">ftsW</name>
    <name evidence="22" type="ORF">HND93_19925</name>
</gene>
<reference evidence="22 23" key="1">
    <citation type="submission" date="2020-05" db="EMBL/GenBank/DDBJ databases">
        <title>Azospirillum oleiclasticum sp. nov, a nitrogen-fixing and heavy crude oil-emulsifying bacterium isolated from the crude oil of Yumen Oilfield.</title>
        <authorList>
            <person name="Wu D."/>
            <person name="Cai M."/>
            <person name="Zhang X."/>
        </authorList>
    </citation>
    <scope>NUCLEOTIDE SEQUENCE [LARGE SCALE GENOMIC DNA]</scope>
    <source>
        <strain evidence="22 23">ROY-1-1-2</strain>
    </source>
</reference>
<keyword evidence="13" id="KW-0961">Cell wall biogenesis/degradation</keyword>
<proteinExistence type="inferred from homology"/>
<dbReference type="PANTHER" id="PTHR30474">
    <property type="entry name" value="CELL CYCLE PROTEIN"/>
    <property type="match status" value="1"/>
</dbReference>
<keyword evidence="9" id="KW-0573">Peptidoglycan synthesis</keyword>
<evidence type="ECO:0000313" key="23">
    <source>
        <dbReference type="Proteomes" id="UP000584642"/>
    </source>
</evidence>
<keyword evidence="5" id="KW-0328">Glycosyltransferase</keyword>
<evidence type="ECO:0000256" key="18">
    <source>
        <dbReference type="ARBA" id="ARBA00041418"/>
    </source>
</evidence>
<evidence type="ECO:0000256" key="8">
    <source>
        <dbReference type="ARBA" id="ARBA00022960"/>
    </source>
</evidence>
<evidence type="ECO:0000256" key="2">
    <source>
        <dbReference type="ARBA" id="ARBA00004752"/>
    </source>
</evidence>
<keyword evidence="6" id="KW-0808">Transferase</keyword>
<feature type="transmembrane region" description="Helical" evidence="21">
    <location>
        <begin position="86"/>
        <end position="106"/>
    </location>
</feature>
<dbReference type="PANTHER" id="PTHR30474:SF2">
    <property type="entry name" value="PEPTIDOGLYCAN GLYCOSYLTRANSFERASE FTSW-RELATED"/>
    <property type="match status" value="1"/>
</dbReference>
<evidence type="ECO:0000256" key="9">
    <source>
        <dbReference type="ARBA" id="ARBA00022984"/>
    </source>
</evidence>
<keyword evidence="10 21" id="KW-1133">Transmembrane helix</keyword>
<evidence type="ECO:0000256" key="13">
    <source>
        <dbReference type="ARBA" id="ARBA00023316"/>
    </source>
</evidence>
<evidence type="ECO:0000256" key="3">
    <source>
        <dbReference type="ARBA" id="ARBA00022475"/>
    </source>
</evidence>
<evidence type="ECO:0000256" key="19">
    <source>
        <dbReference type="ARBA" id="ARBA00044770"/>
    </source>
</evidence>
<feature type="transmembrane region" description="Helical" evidence="21">
    <location>
        <begin position="62"/>
        <end position="80"/>
    </location>
</feature>
<keyword evidence="12" id="KW-0131">Cell cycle</keyword>
<protein>
    <recommendedName>
        <fullName evidence="17">Probable peptidoglycan glycosyltransferase FtsW</fullName>
        <ecNumber evidence="19">2.4.99.28</ecNumber>
    </recommendedName>
    <alternativeName>
        <fullName evidence="18">Cell division protein FtsW</fullName>
    </alternativeName>
    <alternativeName>
        <fullName evidence="15">Cell wall polymerase</fullName>
    </alternativeName>
    <alternativeName>
        <fullName evidence="14">Peptidoglycan polymerase</fullName>
    </alternativeName>
</protein>
<evidence type="ECO:0000256" key="21">
    <source>
        <dbReference type="SAM" id="Phobius"/>
    </source>
</evidence>
<dbReference type="EMBL" id="JABFDB010000014">
    <property type="protein sequence ID" value="NYZ21989.1"/>
    <property type="molecule type" value="Genomic_DNA"/>
</dbReference>